<dbReference type="AlphaFoldDB" id="A0A0A9HKN5"/>
<name>A0A0A9HKN5_ARUDO</name>
<accession>A0A0A9HKN5</accession>
<evidence type="ECO:0000313" key="2">
    <source>
        <dbReference type="EMBL" id="JAE35421.1"/>
    </source>
</evidence>
<keyword evidence="1" id="KW-0472">Membrane</keyword>
<keyword evidence="1" id="KW-0812">Transmembrane</keyword>
<feature type="transmembrane region" description="Helical" evidence="1">
    <location>
        <begin position="6"/>
        <end position="25"/>
    </location>
</feature>
<sequence>MFIRVPTPLVSCNTIMSFFLYKINFVLSTLKCLRTFFFVKLFLTITISNVELWLIFYS</sequence>
<organism evidence="2">
    <name type="scientific">Arundo donax</name>
    <name type="common">Giant reed</name>
    <name type="synonym">Donax arundinaceus</name>
    <dbReference type="NCBI Taxonomy" id="35708"/>
    <lineage>
        <taxon>Eukaryota</taxon>
        <taxon>Viridiplantae</taxon>
        <taxon>Streptophyta</taxon>
        <taxon>Embryophyta</taxon>
        <taxon>Tracheophyta</taxon>
        <taxon>Spermatophyta</taxon>
        <taxon>Magnoliopsida</taxon>
        <taxon>Liliopsida</taxon>
        <taxon>Poales</taxon>
        <taxon>Poaceae</taxon>
        <taxon>PACMAD clade</taxon>
        <taxon>Arundinoideae</taxon>
        <taxon>Arundineae</taxon>
        <taxon>Arundo</taxon>
    </lineage>
</organism>
<protein>
    <submittedName>
        <fullName evidence="2">Uncharacterized protein</fullName>
    </submittedName>
</protein>
<dbReference type="EMBL" id="GBRH01162475">
    <property type="protein sequence ID" value="JAE35421.1"/>
    <property type="molecule type" value="Transcribed_RNA"/>
</dbReference>
<evidence type="ECO:0000256" key="1">
    <source>
        <dbReference type="SAM" id="Phobius"/>
    </source>
</evidence>
<reference evidence="2" key="2">
    <citation type="journal article" date="2015" name="Data Brief">
        <title>Shoot transcriptome of the giant reed, Arundo donax.</title>
        <authorList>
            <person name="Barrero R.A."/>
            <person name="Guerrero F.D."/>
            <person name="Moolhuijzen P."/>
            <person name="Goolsby J.A."/>
            <person name="Tidwell J."/>
            <person name="Bellgard S.E."/>
            <person name="Bellgard M.I."/>
        </authorList>
    </citation>
    <scope>NUCLEOTIDE SEQUENCE</scope>
    <source>
        <tissue evidence="2">Shoot tissue taken approximately 20 cm above the soil surface</tissue>
    </source>
</reference>
<feature type="transmembrane region" description="Helical" evidence="1">
    <location>
        <begin position="37"/>
        <end position="56"/>
    </location>
</feature>
<keyword evidence="1" id="KW-1133">Transmembrane helix</keyword>
<proteinExistence type="predicted"/>
<reference evidence="2" key="1">
    <citation type="submission" date="2014-09" db="EMBL/GenBank/DDBJ databases">
        <authorList>
            <person name="Magalhaes I.L.F."/>
            <person name="Oliveira U."/>
            <person name="Santos F.R."/>
            <person name="Vidigal T.H.D.A."/>
            <person name="Brescovit A.D."/>
            <person name="Santos A.J."/>
        </authorList>
    </citation>
    <scope>NUCLEOTIDE SEQUENCE</scope>
    <source>
        <tissue evidence="2">Shoot tissue taken approximately 20 cm above the soil surface</tissue>
    </source>
</reference>